<gene>
    <name evidence="4" type="primary">rfbC</name>
    <name evidence="4" type="ORF">CF651_00675</name>
</gene>
<protein>
    <recommendedName>
        <fullName evidence="3">dTDP-4-dehydrorhamnose 3,5-epimerase</fullName>
        <ecNumber evidence="3">5.1.3.13</ecNumber>
    </recommendedName>
    <alternativeName>
        <fullName evidence="3">Thymidine diphospho-4-keto-rhamnose 3,5-epimerase</fullName>
    </alternativeName>
</protein>
<dbReference type="EMBL" id="NMQW01000001">
    <property type="protein sequence ID" value="OXM88403.1"/>
    <property type="molecule type" value="Genomic_DNA"/>
</dbReference>
<feature type="site" description="Participates in a stacking interaction with the thymidine ring of dTDP-4-oxo-6-deoxyglucose" evidence="2">
    <location>
        <position position="138"/>
    </location>
</feature>
<dbReference type="CDD" id="cd00438">
    <property type="entry name" value="cupin_RmlC"/>
    <property type="match status" value="1"/>
</dbReference>
<dbReference type="UniPathway" id="UPA00124"/>
<dbReference type="SUPFAM" id="SSF51182">
    <property type="entry name" value="RmlC-like cupins"/>
    <property type="match status" value="1"/>
</dbReference>
<dbReference type="Pfam" id="PF00908">
    <property type="entry name" value="dTDP_sugar_isom"/>
    <property type="match status" value="1"/>
</dbReference>
<comment type="subunit">
    <text evidence="3">Homodimer.</text>
</comment>
<dbReference type="PANTHER" id="PTHR21047:SF2">
    <property type="entry name" value="THYMIDINE DIPHOSPHO-4-KETO-RHAMNOSE 3,5-EPIMERASE"/>
    <property type="match status" value="1"/>
</dbReference>
<accession>A0A229UYD8</accession>
<dbReference type="NCBIfam" id="TIGR01221">
    <property type="entry name" value="rmlC"/>
    <property type="match status" value="1"/>
</dbReference>
<evidence type="ECO:0000256" key="3">
    <source>
        <dbReference type="RuleBase" id="RU364069"/>
    </source>
</evidence>
<dbReference type="GO" id="GO:0005829">
    <property type="term" value="C:cytosol"/>
    <property type="evidence" value="ECO:0007669"/>
    <property type="project" value="TreeGrafter"/>
</dbReference>
<comment type="function">
    <text evidence="3">Catalyzes the epimerization of the C3' and C5'positions of dTDP-6-deoxy-D-xylo-4-hexulose, forming dTDP-6-deoxy-L-lyxo-4-hexulose.</text>
</comment>
<evidence type="ECO:0000313" key="5">
    <source>
        <dbReference type="Proteomes" id="UP000215509"/>
    </source>
</evidence>
<dbReference type="GO" id="GO:0008830">
    <property type="term" value="F:dTDP-4-dehydrorhamnose 3,5-epimerase activity"/>
    <property type="evidence" value="ECO:0007669"/>
    <property type="project" value="UniProtKB-UniRule"/>
</dbReference>
<reference evidence="4 5" key="1">
    <citation type="submission" date="2017-07" db="EMBL/GenBank/DDBJ databases">
        <title>Genome sequencing and assembly of Paenibacillus rigui.</title>
        <authorList>
            <person name="Mayilraj S."/>
        </authorList>
    </citation>
    <scope>NUCLEOTIDE SEQUENCE [LARGE SCALE GENOMIC DNA]</scope>
    <source>
        <strain evidence="4 5">JCM 16352</strain>
    </source>
</reference>
<comment type="caution">
    <text evidence="4">The sequence shown here is derived from an EMBL/GenBank/DDBJ whole genome shotgun (WGS) entry which is preliminary data.</text>
</comment>
<dbReference type="PANTHER" id="PTHR21047">
    <property type="entry name" value="DTDP-6-DEOXY-D-GLUCOSE-3,5 EPIMERASE"/>
    <property type="match status" value="1"/>
</dbReference>
<feature type="active site" description="Proton donor" evidence="1">
    <location>
        <position position="132"/>
    </location>
</feature>
<dbReference type="EC" id="5.1.3.13" evidence="3"/>
<dbReference type="GO" id="GO:0019305">
    <property type="term" value="P:dTDP-rhamnose biosynthetic process"/>
    <property type="evidence" value="ECO:0007669"/>
    <property type="project" value="UniProtKB-UniRule"/>
</dbReference>
<sequence>MKVLSTKLKGVFIIEPAVFQDARGFFTESYNQQAFEKHGLQADFIQDNHSLSVEKGVLRGMHYQLNPKAQTKLVRVTAGAIYDIILDIRRGSVTFGQWIGVQLSAENKRQLWVPKGFAHGFCTLFPNTEVQYKVDEYYSPEHDRGIAWNDPDLQFDWPEVQPILSPKDSNHPPLQHAEMNFD</sequence>
<evidence type="ECO:0000256" key="2">
    <source>
        <dbReference type="PIRSR" id="PIRSR600888-3"/>
    </source>
</evidence>
<keyword evidence="3" id="KW-0413">Isomerase</keyword>
<feature type="active site" description="Proton acceptor" evidence="1">
    <location>
        <position position="62"/>
    </location>
</feature>
<evidence type="ECO:0000313" key="4">
    <source>
        <dbReference type="EMBL" id="OXM88403.1"/>
    </source>
</evidence>
<dbReference type="RefSeq" id="WP_094012902.1">
    <property type="nucleotide sequence ID" value="NZ_NMQW01000001.1"/>
</dbReference>
<dbReference type="InterPro" id="IPR011051">
    <property type="entry name" value="RmlC_Cupin_sf"/>
</dbReference>
<dbReference type="Proteomes" id="UP000215509">
    <property type="component" value="Unassembled WGS sequence"/>
</dbReference>
<dbReference type="InterPro" id="IPR000888">
    <property type="entry name" value="RmlC-like"/>
</dbReference>
<proteinExistence type="inferred from homology"/>
<name>A0A229UYD8_9BACL</name>
<dbReference type="Gene3D" id="2.60.120.10">
    <property type="entry name" value="Jelly Rolls"/>
    <property type="match status" value="1"/>
</dbReference>
<dbReference type="AlphaFoldDB" id="A0A229UYD8"/>
<comment type="similarity">
    <text evidence="3">Belongs to the dTDP-4-dehydrorhamnose 3,5-epimerase family.</text>
</comment>
<dbReference type="GO" id="GO:0000271">
    <property type="term" value="P:polysaccharide biosynthetic process"/>
    <property type="evidence" value="ECO:0007669"/>
    <property type="project" value="TreeGrafter"/>
</dbReference>
<keyword evidence="5" id="KW-1185">Reference proteome</keyword>
<dbReference type="InterPro" id="IPR014710">
    <property type="entry name" value="RmlC-like_jellyroll"/>
</dbReference>
<dbReference type="OrthoDB" id="9800680at2"/>
<comment type="catalytic activity">
    <reaction evidence="3">
        <text>dTDP-4-dehydro-6-deoxy-alpha-D-glucose = dTDP-4-dehydro-beta-L-rhamnose</text>
        <dbReference type="Rhea" id="RHEA:16969"/>
        <dbReference type="ChEBI" id="CHEBI:57649"/>
        <dbReference type="ChEBI" id="CHEBI:62830"/>
        <dbReference type="EC" id="5.1.3.13"/>
    </reaction>
</comment>
<comment type="pathway">
    <text evidence="3">Carbohydrate biosynthesis; dTDP-L-rhamnose biosynthesis.</text>
</comment>
<organism evidence="4 5">
    <name type="scientific">Paenibacillus rigui</name>
    <dbReference type="NCBI Taxonomy" id="554312"/>
    <lineage>
        <taxon>Bacteria</taxon>
        <taxon>Bacillati</taxon>
        <taxon>Bacillota</taxon>
        <taxon>Bacilli</taxon>
        <taxon>Bacillales</taxon>
        <taxon>Paenibacillaceae</taxon>
        <taxon>Paenibacillus</taxon>
    </lineage>
</organism>
<evidence type="ECO:0000256" key="1">
    <source>
        <dbReference type="PIRSR" id="PIRSR600888-1"/>
    </source>
</evidence>